<proteinExistence type="predicted"/>
<dbReference type="Proteomes" id="UP001156670">
    <property type="component" value="Unassembled WGS sequence"/>
</dbReference>
<evidence type="ECO:0000313" key="2">
    <source>
        <dbReference type="Proteomes" id="UP001156670"/>
    </source>
</evidence>
<organism evidence="1 2">
    <name type="scientific">Dyella acidisoli</name>
    <dbReference type="NCBI Taxonomy" id="1867834"/>
    <lineage>
        <taxon>Bacteria</taxon>
        <taxon>Pseudomonadati</taxon>
        <taxon>Pseudomonadota</taxon>
        <taxon>Gammaproteobacteria</taxon>
        <taxon>Lysobacterales</taxon>
        <taxon>Rhodanobacteraceae</taxon>
        <taxon>Dyella</taxon>
    </lineage>
</organism>
<dbReference type="EMBL" id="BSOB01000061">
    <property type="protein sequence ID" value="GLQ95451.1"/>
    <property type="molecule type" value="Genomic_DNA"/>
</dbReference>
<gene>
    <name evidence="1" type="ORF">GCM10007901_44060</name>
</gene>
<name>A0ABQ5XY49_9GAMM</name>
<evidence type="ECO:0000313" key="1">
    <source>
        <dbReference type="EMBL" id="GLQ95451.1"/>
    </source>
</evidence>
<protein>
    <submittedName>
        <fullName evidence="1">Uncharacterized protein</fullName>
    </submittedName>
</protein>
<comment type="caution">
    <text evidence="1">The sequence shown here is derived from an EMBL/GenBank/DDBJ whole genome shotgun (WGS) entry which is preliminary data.</text>
</comment>
<dbReference type="RefSeq" id="WP_284323127.1">
    <property type="nucleotide sequence ID" value="NZ_BSOB01000061.1"/>
</dbReference>
<reference evidence="2" key="1">
    <citation type="journal article" date="2019" name="Int. J. Syst. Evol. Microbiol.">
        <title>The Global Catalogue of Microorganisms (GCM) 10K type strain sequencing project: providing services to taxonomists for standard genome sequencing and annotation.</title>
        <authorList>
            <consortium name="The Broad Institute Genomics Platform"/>
            <consortium name="The Broad Institute Genome Sequencing Center for Infectious Disease"/>
            <person name="Wu L."/>
            <person name="Ma J."/>
        </authorList>
    </citation>
    <scope>NUCLEOTIDE SEQUENCE [LARGE SCALE GENOMIC DNA]</scope>
    <source>
        <strain evidence="2">NBRC 111980</strain>
    </source>
</reference>
<accession>A0ABQ5XY49</accession>
<sequence length="152" mass="16813">MPYIIQEAPGPAPVLLVGERYWGNAPEIDFGGMTSCIALVEQNPDDPQAVRAIHLSVVSQDGTPVYDPDSNVAGQINAIMQAQGNFRACLGRIDFWQNNQSVQVQDFFTALMQNLDILTWVQLPDGNLSARWNNNTIQYNAQGSGWMDVPYV</sequence>
<keyword evidence="2" id="KW-1185">Reference proteome</keyword>